<accession>A0ABW3LQC9</accession>
<dbReference type="Proteomes" id="UP001597040">
    <property type="component" value="Unassembled WGS sequence"/>
</dbReference>
<proteinExistence type="predicted"/>
<evidence type="ECO:0000313" key="2">
    <source>
        <dbReference type="EMBL" id="MFD1039847.1"/>
    </source>
</evidence>
<feature type="transmembrane region" description="Helical" evidence="1">
    <location>
        <begin position="42"/>
        <end position="60"/>
    </location>
</feature>
<reference evidence="3" key="1">
    <citation type="journal article" date="2019" name="Int. J. Syst. Evol. Microbiol.">
        <title>The Global Catalogue of Microorganisms (GCM) 10K type strain sequencing project: providing services to taxonomists for standard genome sequencing and annotation.</title>
        <authorList>
            <consortium name="The Broad Institute Genomics Platform"/>
            <consortium name="The Broad Institute Genome Sequencing Center for Infectious Disease"/>
            <person name="Wu L."/>
            <person name="Ma J."/>
        </authorList>
    </citation>
    <scope>NUCLEOTIDE SEQUENCE [LARGE SCALE GENOMIC DNA]</scope>
    <source>
        <strain evidence="3">CCUG 56754</strain>
    </source>
</reference>
<gene>
    <name evidence="2" type="ORF">ACFQ3N_15800</name>
</gene>
<protein>
    <submittedName>
        <fullName evidence="2">Uncharacterized protein</fullName>
    </submittedName>
</protein>
<keyword evidence="1" id="KW-0472">Membrane</keyword>
<feature type="transmembrane region" description="Helical" evidence="1">
    <location>
        <begin position="110"/>
        <end position="133"/>
    </location>
</feature>
<name>A0ABW3LQC9_9BACI</name>
<feature type="transmembrane region" description="Helical" evidence="1">
    <location>
        <begin position="139"/>
        <end position="160"/>
    </location>
</feature>
<organism evidence="2 3">
    <name type="scientific">Virgibacillus byunsanensis</name>
    <dbReference type="NCBI Taxonomy" id="570945"/>
    <lineage>
        <taxon>Bacteria</taxon>
        <taxon>Bacillati</taxon>
        <taxon>Bacillota</taxon>
        <taxon>Bacilli</taxon>
        <taxon>Bacillales</taxon>
        <taxon>Bacillaceae</taxon>
        <taxon>Virgibacillus</taxon>
    </lineage>
</organism>
<feature type="transmembrane region" description="Helical" evidence="1">
    <location>
        <begin position="13"/>
        <end position="30"/>
    </location>
</feature>
<evidence type="ECO:0000256" key="1">
    <source>
        <dbReference type="SAM" id="Phobius"/>
    </source>
</evidence>
<comment type="caution">
    <text evidence="2">The sequence shown here is derived from an EMBL/GenBank/DDBJ whole genome shotgun (WGS) entry which is preliminary data.</text>
</comment>
<keyword evidence="3" id="KW-1185">Reference proteome</keyword>
<dbReference type="RefSeq" id="WP_390363503.1">
    <property type="nucleotide sequence ID" value="NZ_JBHTKJ010000048.1"/>
</dbReference>
<keyword evidence="1" id="KW-1133">Transmembrane helix</keyword>
<keyword evidence="1" id="KW-0812">Transmembrane</keyword>
<evidence type="ECO:0000313" key="3">
    <source>
        <dbReference type="Proteomes" id="UP001597040"/>
    </source>
</evidence>
<feature type="transmembrane region" description="Helical" evidence="1">
    <location>
        <begin position="80"/>
        <end position="98"/>
    </location>
</feature>
<sequence>MEAVTYYDHSFNLNEWFVIISTVGLSIIVWKLPKIFSRLESIAYYLYGVFTGMFFDHTISVAPLDYYDVNDNSSYEFIDFISYIMYGPFSYIFIYFYVKFNINGYKHIVYIVIWTAISILVEWISVKVGLFHYKQGYTLFYSIPIYLFVQTLQVVIYNVIQHKSRRG</sequence>
<dbReference type="EMBL" id="JBHTKJ010000048">
    <property type="protein sequence ID" value="MFD1039847.1"/>
    <property type="molecule type" value="Genomic_DNA"/>
</dbReference>